<comment type="function">
    <text evidence="11">Part of the high-affinity ATP-driven potassium transport (or Kdp) system, which catalyzes the hydrolysis of ATP coupled with the electrogenic transport of potassium into the cytoplasm. This subunit acts as a catalytic chaperone that increases the ATP-binding affinity of the ATP-hydrolyzing subunit KdpB by the formation of a transient KdpB/KdpC/ATP ternary complex.</text>
</comment>
<name>A0AA37TZ30_9RHOB</name>
<keyword evidence="4 11" id="KW-0812">Transmembrane</keyword>
<evidence type="ECO:0000313" key="12">
    <source>
        <dbReference type="EMBL" id="GLS85591.1"/>
    </source>
</evidence>
<dbReference type="Proteomes" id="UP001157355">
    <property type="component" value="Unassembled WGS sequence"/>
</dbReference>
<dbReference type="EMBL" id="BSPP01000003">
    <property type="protein sequence ID" value="GLS85591.1"/>
    <property type="molecule type" value="Genomic_DNA"/>
</dbReference>
<sequence length="181" mass="18566">MLTHLRPAVVLLAAFTLLLGVAYPLAITGVAQAAFPDQANGSQIALDGKVIGSDLIGQSFASPGYFHSRPSAVDYNAAGSSGSNLGPLSQQLLDRVAGDVAGRVAVPADAVTTSASGLDPHISPANAAEQIARVAAARKVTPDQLAKLVADHTEQPMFGLIGEPRVNVLRLNLALDKIAVN</sequence>
<evidence type="ECO:0000256" key="8">
    <source>
        <dbReference type="ARBA" id="ARBA00022989"/>
    </source>
</evidence>
<organism evidence="12 13">
    <name type="scientific">Cypionkella aquatica</name>
    <dbReference type="NCBI Taxonomy" id="1756042"/>
    <lineage>
        <taxon>Bacteria</taxon>
        <taxon>Pseudomonadati</taxon>
        <taxon>Pseudomonadota</taxon>
        <taxon>Alphaproteobacteria</taxon>
        <taxon>Rhodobacterales</taxon>
        <taxon>Paracoccaceae</taxon>
        <taxon>Cypionkella</taxon>
    </lineage>
</organism>
<evidence type="ECO:0000256" key="6">
    <source>
        <dbReference type="ARBA" id="ARBA00022840"/>
    </source>
</evidence>
<dbReference type="GO" id="GO:0005524">
    <property type="term" value="F:ATP binding"/>
    <property type="evidence" value="ECO:0007669"/>
    <property type="project" value="UniProtKB-UniRule"/>
</dbReference>
<comment type="subcellular location">
    <subcellularLocation>
        <location evidence="11">Cell membrane</location>
        <topology evidence="11">Single-pass membrane protein</topology>
    </subcellularLocation>
</comment>
<evidence type="ECO:0000256" key="9">
    <source>
        <dbReference type="ARBA" id="ARBA00023065"/>
    </source>
</evidence>
<evidence type="ECO:0000256" key="4">
    <source>
        <dbReference type="ARBA" id="ARBA00022692"/>
    </source>
</evidence>
<keyword evidence="10 11" id="KW-0472">Membrane</keyword>
<evidence type="ECO:0000256" key="11">
    <source>
        <dbReference type="HAMAP-Rule" id="MF_00276"/>
    </source>
</evidence>
<dbReference type="GO" id="GO:0008556">
    <property type="term" value="F:P-type potassium transmembrane transporter activity"/>
    <property type="evidence" value="ECO:0007669"/>
    <property type="project" value="InterPro"/>
</dbReference>
<evidence type="ECO:0000256" key="2">
    <source>
        <dbReference type="ARBA" id="ARBA00022475"/>
    </source>
</evidence>
<dbReference type="PIRSF" id="PIRSF001296">
    <property type="entry name" value="K_ATPase_KdpC"/>
    <property type="match status" value="1"/>
</dbReference>
<reference evidence="12 13" key="1">
    <citation type="journal article" date="2014" name="Int. J. Syst. Evol. Microbiol.">
        <title>Complete genome sequence of Corynebacterium casei LMG S-19264T (=DSM 44701T), isolated from a smear-ripened cheese.</title>
        <authorList>
            <consortium name="US DOE Joint Genome Institute (JGI-PGF)"/>
            <person name="Walter F."/>
            <person name="Albersmeier A."/>
            <person name="Kalinowski J."/>
            <person name="Ruckert C."/>
        </authorList>
    </citation>
    <scope>NUCLEOTIDE SEQUENCE [LARGE SCALE GENOMIC DNA]</scope>
    <source>
        <strain evidence="12 13">NBRC 111766</strain>
    </source>
</reference>
<proteinExistence type="inferred from homology"/>
<keyword evidence="6 11" id="KW-0067">ATP-binding</keyword>
<dbReference type="GO" id="GO:0005886">
    <property type="term" value="C:plasma membrane"/>
    <property type="evidence" value="ECO:0007669"/>
    <property type="project" value="UniProtKB-SubCell"/>
</dbReference>
<keyword evidence="2 11" id="KW-1003">Cell membrane</keyword>
<keyword evidence="7 11" id="KW-0630">Potassium</keyword>
<evidence type="ECO:0000256" key="5">
    <source>
        <dbReference type="ARBA" id="ARBA00022741"/>
    </source>
</evidence>
<evidence type="ECO:0000256" key="10">
    <source>
        <dbReference type="ARBA" id="ARBA00023136"/>
    </source>
</evidence>
<keyword evidence="13" id="KW-1185">Reference proteome</keyword>
<keyword evidence="1 11" id="KW-0813">Transport</keyword>
<keyword evidence="5 11" id="KW-0547">Nucleotide-binding</keyword>
<evidence type="ECO:0000256" key="1">
    <source>
        <dbReference type="ARBA" id="ARBA00022448"/>
    </source>
</evidence>
<evidence type="ECO:0000256" key="3">
    <source>
        <dbReference type="ARBA" id="ARBA00022538"/>
    </source>
</evidence>
<keyword evidence="8 11" id="KW-1133">Transmembrane helix</keyword>
<gene>
    <name evidence="11 12" type="primary">kdpC</name>
    <name evidence="12" type="ORF">GCM10010873_05640</name>
</gene>
<comment type="similarity">
    <text evidence="11">Belongs to the KdpC family.</text>
</comment>
<protein>
    <recommendedName>
        <fullName evidence="11">Potassium-transporting ATPase KdpC subunit</fullName>
    </recommendedName>
    <alternativeName>
        <fullName evidence="11">ATP phosphohydrolase [potassium-transporting] C chain</fullName>
    </alternativeName>
    <alternativeName>
        <fullName evidence="11">Potassium-binding and translocating subunit C</fullName>
    </alternativeName>
    <alternativeName>
        <fullName evidence="11">Potassium-translocating ATPase C chain</fullName>
    </alternativeName>
</protein>
<dbReference type="HAMAP" id="MF_00276">
    <property type="entry name" value="KdpC"/>
    <property type="match status" value="1"/>
</dbReference>
<dbReference type="AlphaFoldDB" id="A0AA37TZ30"/>
<dbReference type="NCBIfam" id="NF001454">
    <property type="entry name" value="PRK00315.1"/>
    <property type="match status" value="1"/>
</dbReference>
<comment type="subunit">
    <text evidence="11">The system is composed of three essential subunits: KdpA, KdpB and KdpC.</text>
</comment>
<dbReference type="RefSeq" id="WP_284323817.1">
    <property type="nucleotide sequence ID" value="NZ_BSPP01000003.1"/>
</dbReference>
<dbReference type="PANTHER" id="PTHR30042:SF2">
    <property type="entry name" value="POTASSIUM-TRANSPORTING ATPASE KDPC SUBUNIT"/>
    <property type="match status" value="1"/>
</dbReference>
<keyword evidence="3 11" id="KW-0633">Potassium transport</keyword>
<dbReference type="PANTHER" id="PTHR30042">
    <property type="entry name" value="POTASSIUM-TRANSPORTING ATPASE C CHAIN"/>
    <property type="match status" value="1"/>
</dbReference>
<keyword evidence="9 11" id="KW-0406">Ion transport</keyword>
<evidence type="ECO:0000313" key="13">
    <source>
        <dbReference type="Proteomes" id="UP001157355"/>
    </source>
</evidence>
<dbReference type="InterPro" id="IPR003820">
    <property type="entry name" value="KdpC"/>
</dbReference>
<accession>A0AA37TZ30</accession>
<evidence type="ECO:0000256" key="7">
    <source>
        <dbReference type="ARBA" id="ARBA00022958"/>
    </source>
</evidence>
<comment type="caution">
    <text evidence="12">The sequence shown here is derived from an EMBL/GenBank/DDBJ whole genome shotgun (WGS) entry which is preliminary data.</text>
</comment>
<dbReference type="NCBIfam" id="TIGR00681">
    <property type="entry name" value="kdpC"/>
    <property type="match status" value="1"/>
</dbReference>
<dbReference type="Pfam" id="PF02669">
    <property type="entry name" value="KdpC"/>
    <property type="match status" value="1"/>
</dbReference>